<keyword evidence="2 8" id="KW-0479">Metal-binding</keyword>
<evidence type="ECO:0000259" key="11">
    <source>
        <dbReference type="Pfam" id="PF01179"/>
    </source>
</evidence>
<dbReference type="Gene3D" id="3.10.450.40">
    <property type="match status" value="2"/>
</dbReference>
<feature type="active site" description="Schiff-base intermediate with substrate; via topaquinone" evidence="6">
    <location>
        <position position="488"/>
    </location>
</feature>
<sequence>MEVKNNIMLRVCIHIFIMWCGVHSAIRRQSSEHSDATMSVCGEQDPNGNVRDLSEPAVPGPFHDLTREELIAVRTFLEEHPEIQASSPDLVTVNSSFVYMADLFVAKKSDVISYLDKGAKQPIRQARVIVFRGDLGPPVVQEYICGPLPKIESCDLMKHSNRRNPVQFSLRPFSKVEFDAIAKRFLAELDTKMGHILIESYNATFTRCRTVKDCLDYSILPLGTGIAGDINKRRLWIAPSYDIPFYTMHPLDFLILFNLEGADDSEWRIDRLSYAGQMYDSVDQLVSFYDANRIPKIKLRKPTVDNNLFSTLYRRGDPLPPKPQRPPLQVEPDGKRYTTKDRKVEYMGWSFHYRMSSLTGPSLYDVRFKGQRIVYEMGLSEISVFYSGNAPLTRSVNYVDSASIMGIHSKTMVPGADCPEFSTLINQTFLSHSSQEPGVAESVFCLFEINNGYPLRRHASYEQAEGAYYSGMLDSALTLRSALTIDNYDYVIDFIFHQNGIIETKFMSTGHILTSFYHEAERNYGFRLHDNIAGSVHYHMAHFKVDLDIAGTSNRYQTLDVVEEEVLLDLDPCTRYHQTKIIPRVIRTEKEAVYDYNFNTPKYLLVYNEANKTEYGVNRAYRLQMNGMSKQMIPKGLGNEPTISWARHQLVVTKQKDEEISASSNYGMFDGANPVVDFSQYYMDNDNIVDEDLVFWITAGMHHIPHTEDFPVTPTVGNHLTFFLLPYNFFPGCPSMGSRDAMYIKFKNSSEPSQGIFLDRNGNSRDQCLTPRPTLEEDIEENPNLVLDV</sequence>
<comment type="similarity">
    <text evidence="1 8">Belongs to the copper/topaquinone oxidase family.</text>
</comment>
<evidence type="ECO:0000256" key="3">
    <source>
        <dbReference type="ARBA" id="ARBA00022772"/>
    </source>
</evidence>
<evidence type="ECO:0000256" key="4">
    <source>
        <dbReference type="ARBA" id="ARBA00023002"/>
    </source>
</evidence>
<feature type="modified residue" description="2',4',5'-topaquinone" evidence="7">
    <location>
        <position position="488"/>
    </location>
</feature>
<feature type="signal peptide" evidence="10">
    <location>
        <begin position="1"/>
        <end position="24"/>
    </location>
</feature>
<dbReference type="SUPFAM" id="SSF49998">
    <property type="entry name" value="Amine oxidase catalytic domain"/>
    <property type="match status" value="1"/>
</dbReference>
<keyword evidence="5 8" id="KW-0186">Copper</keyword>
<dbReference type="InterPro" id="IPR049947">
    <property type="entry name" value="Cu_Am_Ox_Cu-bd"/>
</dbReference>
<dbReference type="EC" id="1.4.3.-" evidence="8"/>
<evidence type="ECO:0000256" key="1">
    <source>
        <dbReference type="ARBA" id="ARBA00007983"/>
    </source>
</evidence>
<comment type="caution">
    <text evidence="13">The sequence shown here is derived from an EMBL/GenBank/DDBJ whole genome shotgun (WGS) entry which is preliminary data.</text>
</comment>
<evidence type="ECO:0000256" key="2">
    <source>
        <dbReference type="ARBA" id="ARBA00022723"/>
    </source>
</evidence>
<dbReference type="PANTHER" id="PTHR10638:SF20">
    <property type="entry name" value="AMINE OXIDASE"/>
    <property type="match status" value="1"/>
</dbReference>
<dbReference type="EMBL" id="CAXITT010000645">
    <property type="protein sequence ID" value="CAL1544781.1"/>
    <property type="molecule type" value="Genomic_DNA"/>
</dbReference>
<dbReference type="InterPro" id="IPR015798">
    <property type="entry name" value="Cu_amine_oxidase_C"/>
</dbReference>
<dbReference type="InterPro" id="IPR000269">
    <property type="entry name" value="Cu_amine_oxidase"/>
</dbReference>
<dbReference type="PRINTS" id="PR00766">
    <property type="entry name" value="CUDAOXIDASE"/>
</dbReference>
<evidence type="ECO:0000256" key="6">
    <source>
        <dbReference type="PIRSR" id="PIRSR600269-50"/>
    </source>
</evidence>
<feature type="domain" description="Copper amine oxidase catalytic" evidence="11">
    <location>
        <begin position="329"/>
        <end position="735"/>
    </location>
</feature>
<keyword evidence="3 6" id="KW-0801">TPQ</keyword>
<dbReference type="FunFam" id="2.70.98.20:FF:000002">
    <property type="entry name" value="Amine oxidase"/>
    <property type="match status" value="1"/>
</dbReference>
<dbReference type="Pfam" id="PF01179">
    <property type="entry name" value="Cu_amine_oxid"/>
    <property type="match status" value="1"/>
</dbReference>
<gene>
    <name evidence="13" type="ORF">GSLYS_00018264001</name>
</gene>
<dbReference type="GO" id="GO:0048038">
    <property type="term" value="F:quinone binding"/>
    <property type="evidence" value="ECO:0007669"/>
    <property type="project" value="InterPro"/>
</dbReference>
<feature type="active site" description="Proton acceptor" evidence="6">
    <location>
        <position position="400"/>
    </location>
</feature>
<dbReference type="Pfam" id="PF02727">
    <property type="entry name" value="Cu_amine_oxidN2"/>
    <property type="match status" value="1"/>
</dbReference>
<evidence type="ECO:0000259" key="12">
    <source>
        <dbReference type="Pfam" id="PF02727"/>
    </source>
</evidence>
<feature type="domain" description="Copper amine oxidase N2-terminal" evidence="12">
    <location>
        <begin position="87"/>
        <end position="150"/>
    </location>
</feature>
<dbReference type="Gene3D" id="2.70.98.20">
    <property type="entry name" value="Copper amine oxidase, catalytic domain"/>
    <property type="match status" value="1"/>
</dbReference>
<feature type="region of interest" description="Disordered" evidence="9">
    <location>
        <begin position="315"/>
        <end position="334"/>
    </location>
</feature>
<evidence type="ECO:0000256" key="5">
    <source>
        <dbReference type="ARBA" id="ARBA00023008"/>
    </source>
</evidence>
<dbReference type="InterPro" id="IPR036460">
    <property type="entry name" value="Cu_amine_oxidase_C_sf"/>
</dbReference>
<name>A0AAV2IGJ6_LYMST</name>
<comment type="cofactor">
    <cofactor evidence="8">
        <name>Cu cation</name>
        <dbReference type="ChEBI" id="CHEBI:23378"/>
    </cofactor>
    <text evidence="8">Contains 1 topaquinone per subunit.</text>
</comment>
<keyword evidence="10" id="KW-0732">Signal</keyword>
<dbReference type="GO" id="GO:0005507">
    <property type="term" value="F:copper ion binding"/>
    <property type="evidence" value="ECO:0007669"/>
    <property type="project" value="InterPro"/>
</dbReference>
<evidence type="ECO:0000256" key="7">
    <source>
        <dbReference type="PIRSR" id="PIRSR600269-51"/>
    </source>
</evidence>
<organism evidence="13 14">
    <name type="scientific">Lymnaea stagnalis</name>
    <name type="common">Great pond snail</name>
    <name type="synonym">Helix stagnalis</name>
    <dbReference type="NCBI Taxonomy" id="6523"/>
    <lineage>
        <taxon>Eukaryota</taxon>
        <taxon>Metazoa</taxon>
        <taxon>Spiralia</taxon>
        <taxon>Lophotrochozoa</taxon>
        <taxon>Mollusca</taxon>
        <taxon>Gastropoda</taxon>
        <taxon>Heterobranchia</taxon>
        <taxon>Euthyneura</taxon>
        <taxon>Panpulmonata</taxon>
        <taxon>Hygrophila</taxon>
        <taxon>Lymnaeoidea</taxon>
        <taxon>Lymnaeidae</taxon>
        <taxon>Lymnaea</taxon>
    </lineage>
</organism>
<comment type="PTM">
    <text evidence="7 8">Topaquinone (TPQ) is generated by copper-dependent autoxidation of a specific tyrosyl residue.</text>
</comment>
<dbReference type="InterPro" id="IPR015800">
    <property type="entry name" value="Cu_amine_oxidase_N2"/>
</dbReference>
<dbReference type="GO" id="GO:0009308">
    <property type="term" value="P:amine metabolic process"/>
    <property type="evidence" value="ECO:0007669"/>
    <property type="project" value="UniProtKB-UniRule"/>
</dbReference>
<evidence type="ECO:0000256" key="9">
    <source>
        <dbReference type="SAM" id="MobiDB-lite"/>
    </source>
</evidence>
<evidence type="ECO:0000256" key="10">
    <source>
        <dbReference type="SAM" id="SignalP"/>
    </source>
</evidence>
<protein>
    <recommendedName>
        <fullName evidence="8">Amine oxidase</fullName>
        <ecNumber evidence="8">1.4.3.-</ecNumber>
    </recommendedName>
</protein>
<feature type="chain" id="PRO_5043438639" description="Amine oxidase" evidence="10">
    <location>
        <begin position="25"/>
        <end position="789"/>
    </location>
</feature>
<dbReference type="PROSITE" id="PS01165">
    <property type="entry name" value="COPPER_AMINE_OXID_2"/>
    <property type="match status" value="1"/>
</dbReference>
<dbReference type="InterPro" id="IPR016182">
    <property type="entry name" value="Cu_amine_oxidase_N-reg"/>
</dbReference>
<dbReference type="GO" id="GO:0008131">
    <property type="term" value="F:primary methylamine oxidase activity"/>
    <property type="evidence" value="ECO:0007669"/>
    <property type="project" value="InterPro"/>
</dbReference>
<proteinExistence type="inferred from homology"/>
<dbReference type="Proteomes" id="UP001497497">
    <property type="component" value="Unassembled WGS sequence"/>
</dbReference>
<accession>A0AAV2IGJ6</accession>
<keyword evidence="14" id="KW-1185">Reference proteome</keyword>
<evidence type="ECO:0000313" key="14">
    <source>
        <dbReference type="Proteomes" id="UP001497497"/>
    </source>
</evidence>
<evidence type="ECO:0000313" key="13">
    <source>
        <dbReference type="EMBL" id="CAL1544781.1"/>
    </source>
</evidence>
<dbReference type="SUPFAM" id="SSF54416">
    <property type="entry name" value="Amine oxidase N-terminal region"/>
    <property type="match status" value="2"/>
</dbReference>
<dbReference type="GO" id="GO:0005886">
    <property type="term" value="C:plasma membrane"/>
    <property type="evidence" value="ECO:0007669"/>
    <property type="project" value="TreeGrafter"/>
</dbReference>
<reference evidence="13 14" key="1">
    <citation type="submission" date="2024-04" db="EMBL/GenBank/DDBJ databases">
        <authorList>
            <consortium name="Genoscope - CEA"/>
            <person name="William W."/>
        </authorList>
    </citation>
    <scope>NUCLEOTIDE SEQUENCE [LARGE SCALE GENOMIC DNA]</scope>
</reference>
<evidence type="ECO:0000256" key="8">
    <source>
        <dbReference type="RuleBase" id="RU000672"/>
    </source>
</evidence>
<dbReference type="PANTHER" id="PTHR10638">
    <property type="entry name" value="COPPER AMINE OXIDASE"/>
    <property type="match status" value="1"/>
</dbReference>
<keyword evidence="4 8" id="KW-0560">Oxidoreductase</keyword>
<dbReference type="AlphaFoldDB" id="A0AAV2IGJ6"/>